<name>A0A448X512_9PLAT</name>
<evidence type="ECO:0000256" key="1">
    <source>
        <dbReference type="SAM" id="MobiDB-lite"/>
    </source>
</evidence>
<dbReference type="AlphaFoldDB" id="A0A448X512"/>
<accession>A0A448X512</accession>
<sequence>MDNWREKRRRASRAKTELSLPGSFGEEQEIEEMRRMAGVRQLVRQIK</sequence>
<proteinExistence type="predicted"/>
<evidence type="ECO:0000313" key="2">
    <source>
        <dbReference type="EMBL" id="VEL28266.1"/>
    </source>
</evidence>
<feature type="region of interest" description="Disordered" evidence="1">
    <location>
        <begin position="1"/>
        <end position="20"/>
    </location>
</feature>
<keyword evidence="3" id="KW-1185">Reference proteome</keyword>
<comment type="caution">
    <text evidence="2">The sequence shown here is derived from an EMBL/GenBank/DDBJ whole genome shotgun (WGS) entry which is preliminary data.</text>
</comment>
<dbReference type="Proteomes" id="UP000784294">
    <property type="component" value="Unassembled WGS sequence"/>
</dbReference>
<evidence type="ECO:0000313" key="3">
    <source>
        <dbReference type="Proteomes" id="UP000784294"/>
    </source>
</evidence>
<reference evidence="2" key="1">
    <citation type="submission" date="2018-11" db="EMBL/GenBank/DDBJ databases">
        <authorList>
            <consortium name="Pathogen Informatics"/>
        </authorList>
    </citation>
    <scope>NUCLEOTIDE SEQUENCE</scope>
</reference>
<dbReference type="EMBL" id="CAAALY010093705">
    <property type="protein sequence ID" value="VEL28266.1"/>
    <property type="molecule type" value="Genomic_DNA"/>
</dbReference>
<feature type="compositionally biased region" description="Basic residues" evidence="1">
    <location>
        <begin position="1"/>
        <end position="13"/>
    </location>
</feature>
<gene>
    <name evidence="2" type="ORF">PXEA_LOCUS21706</name>
</gene>
<organism evidence="2 3">
    <name type="scientific">Protopolystoma xenopodis</name>
    <dbReference type="NCBI Taxonomy" id="117903"/>
    <lineage>
        <taxon>Eukaryota</taxon>
        <taxon>Metazoa</taxon>
        <taxon>Spiralia</taxon>
        <taxon>Lophotrochozoa</taxon>
        <taxon>Platyhelminthes</taxon>
        <taxon>Monogenea</taxon>
        <taxon>Polyopisthocotylea</taxon>
        <taxon>Polystomatidea</taxon>
        <taxon>Polystomatidae</taxon>
        <taxon>Protopolystoma</taxon>
    </lineage>
</organism>
<protein>
    <submittedName>
        <fullName evidence="2">Uncharacterized protein</fullName>
    </submittedName>
</protein>